<dbReference type="Proteomes" id="UP000681794">
    <property type="component" value="Chromosome"/>
</dbReference>
<sequence length="59" mass="7118">MPSEMSHEQWVARTRRIERINQKQRDLLMDLRADLMAQVRRLDRILSHSTSKTPDRKDT</sequence>
<keyword evidence="2" id="KW-1185">Reference proteome</keyword>
<dbReference type="EMBL" id="CP076544">
    <property type="protein sequence ID" value="QWS34043.1"/>
    <property type="molecule type" value="Genomic_DNA"/>
</dbReference>
<protein>
    <submittedName>
        <fullName evidence="1">Uncharacterized protein</fullName>
    </submittedName>
</protein>
<organism evidence="1 2">
    <name type="scientific">Curtobacterium aetherium</name>
    <dbReference type="NCBI Taxonomy" id="2841594"/>
    <lineage>
        <taxon>Bacteria</taxon>
        <taxon>Bacillati</taxon>
        <taxon>Actinomycetota</taxon>
        <taxon>Actinomycetes</taxon>
        <taxon>Micrococcales</taxon>
        <taxon>Microbacteriaceae</taxon>
        <taxon>Curtobacterium</taxon>
    </lineage>
</organism>
<gene>
    <name evidence="1" type="ORF">KM842_02235</name>
</gene>
<proteinExistence type="predicted"/>
<name>A0ACD1E5H4_9MICO</name>
<evidence type="ECO:0000313" key="2">
    <source>
        <dbReference type="Proteomes" id="UP000681794"/>
    </source>
</evidence>
<accession>A0ACD1E5H4</accession>
<evidence type="ECO:0000313" key="1">
    <source>
        <dbReference type="EMBL" id="QWS34043.1"/>
    </source>
</evidence>
<reference evidence="1" key="1">
    <citation type="submission" date="2021-06" db="EMBL/GenBank/DDBJ databases">
        <authorList>
            <person name="Ellington A.J."/>
            <person name="Bryan N.C."/>
            <person name="Christner B.C."/>
            <person name="Reisch C.R."/>
        </authorList>
    </citation>
    <scope>NUCLEOTIDE SEQUENCE</scope>
    <source>
        <strain evidence="1">L6-1</strain>
    </source>
</reference>